<evidence type="ECO:0000313" key="3">
    <source>
        <dbReference type="Proteomes" id="UP000821837"/>
    </source>
</evidence>
<dbReference type="Proteomes" id="UP000821837">
    <property type="component" value="Unassembled WGS sequence"/>
</dbReference>
<name>A0A9D4YRD4_RHISA</name>
<sequence>MHPQLQDLAEGFVIHNLEGARRRGGWIDAKSVAALAVQAAASTSNQVARDLAFRPHMAALGPATDVNDGRCGYGYVYRSVLGQHCLGIPLATTPCKLLTPLAYASLIGRRWQAGPTHDRSTASAAEGSAMLPASALRLGKIQSVSGKPTLVDAAPASIYDSALQLRLLLAERNPCSTSASVVSLLGPQAMAAAEATGASHKREVRALRLATGWSQICYLAPMQDTLGSRLSPATVFCIVPFVKGECRPKGGLDSEEIYDLQAIFAERPAPTANSEIPAPNNPHTPRVSSNVDPRSHKCLRTSAQSLQLLQTCKDCVAEAATVRPRDGATVGAVIIIMRMDSGDGGEKGQ</sequence>
<protein>
    <submittedName>
        <fullName evidence="2">Uncharacterized protein</fullName>
    </submittedName>
</protein>
<feature type="compositionally biased region" description="Polar residues" evidence="1">
    <location>
        <begin position="281"/>
        <end position="292"/>
    </location>
</feature>
<keyword evidence="3" id="KW-1185">Reference proteome</keyword>
<accession>A0A9D4YRD4</accession>
<dbReference type="AlphaFoldDB" id="A0A9D4YRD4"/>
<organism evidence="2 3">
    <name type="scientific">Rhipicephalus sanguineus</name>
    <name type="common">Brown dog tick</name>
    <name type="synonym">Ixodes sanguineus</name>
    <dbReference type="NCBI Taxonomy" id="34632"/>
    <lineage>
        <taxon>Eukaryota</taxon>
        <taxon>Metazoa</taxon>
        <taxon>Ecdysozoa</taxon>
        <taxon>Arthropoda</taxon>
        <taxon>Chelicerata</taxon>
        <taxon>Arachnida</taxon>
        <taxon>Acari</taxon>
        <taxon>Parasitiformes</taxon>
        <taxon>Ixodida</taxon>
        <taxon>Ixodoidea</taxon>
        <taxon>Ixodidae</taxon>
        <taxon>Rhipicephalinae</taxon>
        <taxon>Rhipicephalus</taxon>
        <taxon>Rhipicephalus</taxon>
    </lineage>
</organism>
<reference evidence="2" key="2">
    <citation type="submission" date="2021-09" db="EMBL/GenBank/DDBJ databases">
        <authorList>
            <person name="Jia N."/>
            <person name="Wang J."/>
            <person name="Shi W."/>
            <person name="Du L."/>
            <person name="Sun Y."/>
            <person name="Zhan W."/>
            <person name="Jiang J."/>
            <person name="Wang Q."/>
            <person name="Zhang B."/>
            <person name="Ji P."/>
            <person name="Sakyi L.B."/>
            <person name="Cui X."/>
            <person name="Yuan T."/>
            <person name="Jiang B."/>
            <person name="Yang W."/>
            <person name="Lam T.T.-Y."/>
            <person name="Chang Q."/>
            <person name="Ding S."/>
            <person name="Wang X."/>
            <person name="Zhu J."/>
            <person name="Ruan X."/>
            <person name="Zhao L."/>
            <person name="Wei J."/>
            <person name="Que T."/>
            <person name="Du C."/>
            <person name="Cheng J."/>
            <person name="Dai P."/>
            <person name="Han X."/>
            <person name="Huang E."/>
            <person name="Gao Y."/>
            <person name="Liu J."/>
            <person name="Shao H."/>
            <person name="Ye R."/>
            <person name="Li L."/>
            <person name="Wei W."/>
            <person name="Wang X."/>
            <person name="Wang C."/>
            <person name="Huo Q."/>
            <person name="Li W."/>
            <person name="Guo W."/>
            <person name="Chen H."/>
            <person name="Chen S."/>
            <person name="Zhou L."/>
            <person name="Zhou L."/>
            <person name="Ni X."/>
            <person name="Tian J."/>
            <person name="Zhou Y."/>
            <person name="Sheng Y."/>
            <person name="Liu T."/>
            <person name="Pan Y."/>
            <person name="Xia L."/>
            <person name="Li J."/>
            <person name="Zhao F."/>
            <person name="Cao W."/>
        </authorList>
    </citation>
    <scope>NUCLEOTIDE SEQUENCE</scope>
    <source>
        <strain evidence="2">Rsan-2018</strain>
        <tissue evidence="2">Larvae</tissue>
    </source>
</reference>
<dbReference type="EMBL" id="JABSTV010001053">
    <property type="protein sequence ID" value="KAH7985204.1"/>
    <property type="molecule type" value="Genomic_DNA"/>
</dbReference>
<evidence type="ECO:0000256" key="1">
    <source>
        <dbReference type="SAM" id="MobiDB-lite"/>
    </source>
</evidence>
<gene>
    <name evidence="2" type="ORF">HPB52_024264</name>
</gene>
<feature type="region of interest" description="Disordered" evidence="1">
    <location>
        <begin position="273"/>
        <end position="293"/>
    </location>
</feature>
<evidence type="ECO:0000313" key="2">
    <source>
        <dbReference type="EMBL" id="KAH7985204.1"/>
    </source>
</evidence>
<proteinExistence type="predicted"/>
<comment type="caution">
    <text evidence="2">The sequence shown here is derived from an EMBL/GenBank/DDBJ whole genome shotgun (WGS) entry which is preliminary data.</text>
</comment>
<reference evidence="2" key="1">
    <citation type="journal article" date="2020" name="Cell">
        <title>Large-Scale Comparative Analyses of Tick Genomes Elucidate Their Genetic Diversity and Vector Capacities.</title>
        <authorList>
            <consortium name="Tick Genome and Microbiome Consortium (TIGMIC)"/>
            <person name="Jia N."/>
            <person name="Wang J."/>
            <person name="Shi W."/>
            <person name="Du L."/>
            <person name="Sun Y."/>
            <person name="Zhan W."/>
            <person name="Jiang J.F."/>
            <person name="Wang Q."/>
            <person name="Zhang B."/>
            <person name="Ji P."/>
            <person name="Bell-Sakyi L."/>
            <person name="Cui X.M."/>
            <person name="Yuan T.T."/>
            <person name="Jiang B.G."/>
            <person name="Yang W.F."/>
            <person name="Lam T.T."/>
            <person name="Chang Q.C."/>
            <person name="Ding S.J."/>
            <person name="Wang X.J."/>
            <person name="Zhu J.G."/>
            <person name="Ruan X.D."/>
            <person name="Zhao L."/>
            <person name="Wei J.T."/>
            <person name="Ye R.Z."/>
            <person name="Que T.C."/>
            <person name="Du C.H."/>
            <person name="Zhou Y.H."/>
            <person name="Cheng J.X."/>
            <person name="Dai P.F."/>
            <person name="Guo W.B."/>
            <person name="Han X.H."/>
            <person name="Huang E.J."/>
            <person name="Li L.F."/>
            <person name="Wei W."/>
            <person name="Gao Y.C."/>
            <person name="Liu J.Z."/>
            <person name="Shao H.Z."/>
            <person name="Wang X."/>
            <person name="Wang C.C."/>
            <person name="Yang T.C."/>
            <person name="Huo Q.B."/>
            <person name="Li W."/>
            <person name="Chen H.Y."/>
            <person name="Chen S.E."/>
            <person name="Zhou L.G."/>
            <person name="Ni X.B."/>
            <person name="Tian J.H."/>
            <person name="Sheng Y."/>
            <person name="Liu T."/>
            <person name="Pan Y.S."/>
            <person name="Xia L.Y."/>
            <person name="Li J."/>
            <person name="Zhao F."/>
            <person name="Cao W.C."/>
        </authorList>
    </citation>
    <scope>NUCLEOTIDE SEQUENCE</scope>
    <source>
        <strain evidence="2">Rsan-2018</strain>
    </source>
</reference>